<accession>A0AAW1KP88</accession>
<evidence type="ECO:0000313" key="4">
    <source>
        <dbReference type="Proteomes" id="UP001458880"/>
    </source>
</evidence>
<evidence type="ECO:0000256" key="2">
    <source>
        <dbReference type="ARBA" id="ARBA00023121"/>
    </source>
</evidence>
<reference evidence="3 4" key="1">
    <citation type="journal article" date="2024" name="BMC Genomics">
        <title>De novo assembly and annotation of Popillia japonica's genome with initial clues to its potential as an invasive pest.</title>
        <authorList>
            <person name="Cucini C."/>
            <person name="Boschi S."/>
            <person name="Funari R."/>
            <person name="Cardaioli E."/>
            <person name="Iannotti N."/>
            <person name="Marturano G."/>
            <person name="Paoli F."/>
            <person name="Bruttini M."/>
            <person name="Carapelli A."/>
            <person name="Frati F."/>
            <person name="Nardi F."/>
        </authorList>
    </citation>
    <scope>NUCLEOTIDE SEQUENCE [LARGE SCALE GENOMIC DNA]</scope>
    <source>
        <strain evidence="3">DMR45628</strain>
    </source>
</reference>
<proteinExistence type="inferred from homology"/>
<dbReference type="InterPro" id="IPR012674">
    <property type="entry name" value="Calycin"/>
</dbReference>
<comment type="caution">
    <text evidence="3">The sequence shown here is derived from an EMBL/GenBank/DDBJ whole genome shotgun (WGS) entry which is preliminary data.</text>
</comment>
<dbReference type="AlphaFoldDB" id="A0AAW1KP88"/>
<organism evidence="3 4">
    <name type="scientific">Popillia japonica</name>
    <name type="common">Japanese beetle</name>
    <dbReference type="NCBI Taxonomy" id="7064"/>
    <lineage>
        <taxon>Eukaryota</taxon>
        <taxon>Metazoa</taxon>
        <taxon>Ecdysozoa</taxon>
        <taxon>Arthropoda</taxon>
        <taxon>Hexapoda</taxon>
        <taxon>Insecta</taxon>
        <taxon>Pterygota</taxon>
        <taxon>Neoptera</taxon>
        <taxon>Endopterygota</taxon>
        <taxon>Coleoptera</taxon>
        <taxon>Polyphaga</taxon>
        <taxon>Scarabaeiformia</taxon>
        <taxon>Scarabaeidae</taxon>
        <taxon>Rutelinae</taxon>
        <taxon>Popillia</taxon>
    </lineage>
</organism>
<sequence length="133" mass="14298">MVQISGKYELQSNENFVAYLKGLGSEISDDLAKTIDALKPILEVSVDGNSISLITNVGSSSSFTLGKEFEDEILSGIKVNSVATLNGNVLRIESNSADNRKGVREYVFSDSELVITYSGGASNVVAKRVYARI</sequence>
<keyword evidence="4" id="KW-1185">Reference proteome</keyword>
<protein>
    <recommendedName>
        <fullName evidence="5">Fatty acid-binding protein</fullName>
    </recommendedName>
</protein>
<dbReference type="EMBL" id="JASPKY010000205">
    <property type="protein sequence ID" value="KAK9720950.1"/>
    <property type="molecule type" value="Genomic_DNA"/>
</dbReference>
<dbReference type="InterPro" id="IPR000463">
    <property type="entry name" value="Fatty_acid-bd"/>
</dbReference>
<evidence type="ECO:0008006" key="5">
    <source>
        <dbReference type="Google" id="ProtNLM"/>
    </source>
</evidence>
<dbReference type="Proteomes" id="UP001458880">
    <property type="component" value="Unassembled WGS sequence"/>
</dbReference>
<comment type="similarity">
    <text evidence="1">Belongs to the calycin superfamily. Fatty-acid binding protein (FABP) family.</text>
</comment>
<dbReference type="Gene3D" id="2.40.128.20">
    <property type="match status" value="1"/>
</dbReference>
<dbReference type="SUPFAM" id="SSF50814">
    <property type="entry name" value="Lipocalins"/>
    <property type="match status" value="1"/>
</dbReference>
<gene>
    <name evidence="3" type="ORF">QE152_g21801</name>
</gene>
<dbReference type="PRINTS" id="PR00178">
    <property type="entry name" value="FATTYACIDBP"/>
</dbReference>
<evidence type="ECO:0000256" key="1">
    <source>
        <dbReference type="ARBA" id="ARBA00008390"/>
    </source>
</evidence>
<dbReference type="GO" id="GO:0008289">
    <property type="term" value="F:lipid binding"/>
    <property type="evidence" value="ECO:0007669"/>
    <property type="project" value="UniProtKB-KW"/>
</dbReference>
<dbReference type="Pfam" id="PF14651">
    <property type="entry name" value="Lipocalin_7"/>
    <property type="match status" value="1"/>
</dbReference>
<evidence type="ECO:0000313" key="3">
    <source>
        <dbReference type="EMBL" id="KAK9720950.1"/>
    </source>
</evidence>
<keyword evidence="2" id="KW-0446">Lipid-binding</keyword>
<dbReference type="InterPro" id="IPR031259">
    <property type="entry name" value="ILBP"/>
</dbReference>
<name>A0AAW1KP88_POPJA</name>
<dbReference type="PANTHER" id="PTHR11955">
    <property type="entry name" value="FATTY ACID BINDING PROTEIN"/>
    <property type="match status" value="1"/>
</dbReference>